<dbReference type="InterPro" id="IPR002347">
    <property type="entry name" value="SDR_fam"/>
</dbReference>
<evidence type="ECO:0000256" key="1">
    <source>
        <dbReference type="ARBA" id="ARBA00006484"/>
    </source>
</evidence>
<dbReference type="PROSITE" id="PS00061">
    <property type="entry name" value="ADH_SHORT"/>
    <property type="match status" value="1"/>
</dbReference>
<dbReference type="AlphaFoldDB" id="A0A838A8T6"/>
<dbReference type="Proteomes" id="UP000582974">
    <property type="component" value="Unassembled WGS sequence"/>
</dbReference>
<dbReference type="Gene3D" id="3.40.50.720">
    <property type="entry name" value="NAD(P)-binding Rossmann-like Domain"/>
    <property type="match status" value="1"/>
</dbReference>
<accession>A0A838A8T6</accession>
<keyword evidence="4" id="KW-1185">Reference proteome</keyword>
<comment type="similarity">
    <text evidence="1">Belongs to the short-chain dehydrogenases/reductases (SDR) family.</text>
</comment>
<dbReference type="GO" id="GO:0016616">
    <property type="term" value="F:oxidoreductase activity, acting on the CH-OH group of donors, NAD or NADP as acceptor"/>
    <property type="evidence" value="ECO:0007669"/>
    <property type="project" value="TreeGrafter"/>
</dbReference>
<proteinExistence type="inferred from homology"/>
<gene>
    <name evidence="3" type="ORF">H0B56_04835</name>
</gene>
<name>A0A838A8T6_9PSEU</name>
<protein>
    <submittedName>
        <fullName evidence="3">SDR family NAD(P)-dependent oxidoreductase</fullName>
    </submittedName>
</protein>
<evidence type="ECO:0000313" key="4">
    <source>
        <dbReference type="Proteomes" id="UP000582974"/>
    </source>
</evidence>
<organism evidence="3 4">
    <name type="scientific">Haloechinothrix aidingensis</name>
    <dbReference type="NCBI Taxonomy" id="2752311"/>
    <lineage>
        <taxon>Bacteria</taxon>
        <taxon>Bacillati</taxon>
        <taxon>Actinomycetota</taxon>
        <taxon>Actinomycetes</taxon>
        <taxon>Pseudonocardiales</taxon>
        <taxon>Pseudonocardiaceae</taxon>
        <taxon>Haloechinothrix</taxon>
    </lineage>
</organism>
<dbReference type="EMBL" id="JACCKD010000002">
    <property type="protein sequence ID" value="MBA0124862.1"/>
    <property type="molecule type" value="Genomic_DNA"/>
</dbReference>
<dbReference type="SUPFAM" id="SSF51735">
    <property type="entry name" value="NAD(P)-binding Rossmann-fold domains"/>
    <property type="match status" value="1"/>
</dbReference>
<dbReference type="PANTHER" id="PTHR42760">
    <property type="entry name" value="SHORT-CHAIN DEHYDROGENASES/REDUCTASES FAMILY MEMBER"/>
    <property type="match status" value="1"/>
</dbReference>
<evidence type="ECO:0000256" key="2">
    <source>
        <dbReference type="ARBA" id="ARBA00023002"/>
    </source>
</evidence>
<dbReference type="Pfam" id="PF00106">
    <property type="entry name" value="adh_short"/>
    <property type="match status" value="1"/>
</dbReference>
<keyword evidence="2" id="KW-0560">Oxidoreductase</keyword>
<dbReference type="PANTHER" id="PTHR42760:SF115">
    <property type="entry name" value="3-OXOACYL-[ACYL-CARRIER-PROTEIN] REDUCTASE FABG"/>
    <property type="match status" value="1"/>
</dbReference>
<sequence>MGGTALVTGGTGGLGAAVTGELLRQGWRVVVPWNSPGSAERLDEHTNLELIEADLFEEGDAATVAERAAADADAPLRAVVNLVGGFAMGGRVHEAPVADFEQQLRLNLRPTYLASQAALPYLIDSGGGAVVCVSSKAALKPFPGGVGYVTSKAALLAFVDTLAVEYKGKGIRSNAVLPGMIDTPANRAGQPDADRSNWTAPEDIASVIAFLCAGDSTVVNGAHVPV</sequence>
<evidence type="ECO:0000313" key="3">
    <source>
        <dbReference type="EMBL" id="MBA0124862.1"/>
    </source>
</evidence>
<comment type="caution">
    <text evidence="3">The sequence shown here is derived from an EMBL/GenBank/DDBJ whole genome shotgun (WGS) entry which is preliminary data.</text>
</comment>
<dbReference type="InterPro" id="IPR036291">
    <property type="entry name" value="NAD(P)-bd_dom_sf"/>
</dbReference>
<dbReference type="PRINTS" id="PR00081">
    <property type="entry name" value="GDHRDH"/>
</dbReference>
<reference evidence="3 4" key="1">
    <citation type="submission" date="2020-07" db="EMBL/GenBank/DDBJ databases">
        <title>Genome of Haloechinothrix sp.</title>
        <authorList>
            <person name="Tang S.-K."/>
            <person name="Yang L."/>
            <person name="Zhu W.-Y."/>
        </authorList>
    </citation>
    <scope>NUCLEOTIDE SEQUENCE [LARGE SCALE GENOMIC DNA]</scope>
    <source>
        <strain evidence="3 4">YIM 98757</strain>
    </source>
</reference>
<dbReference type="InterPro" id="IPR020904">
    <property type="entry name" value="Sc_DH/Rdtase_CS"/>
</dbReference>
<dbReference type="RefSeq" id="WP_180891745.1">
    <property type="nucleotide sequence ID" value="NZ_JACCKD010000002.1"/>
</dbReference>